<dbReference type="InterPro" id="IPR011010">
    <property type="entry name" value="DNA_brk_join_enz"/>
</dbReference>
<keyword evidence="3" id="KW-1185">Reference proteome</keyword>
<evidence type="ECO:0008006" key="4">
    <source>
        <dbReference type="Google" id="ProtNLM"/>
    </source>
</evidence>
<proteinExistence type="predicted"/>
<gene>
    <name evidence="2" type="ORF">ACFSYJ_31985</name>
</gene>
<reference evidence="3" key="1">
    <citation type="journal article" date="2019" name="Int. J. Syst. Evol. Microbiol.">
        <title>The Global Catalogue of Microorganisms (GCM) 10K type strain sequencing project: providing services to taxonomists for standard genome sequencing and annotation.</title>
        <authorList>
            <consortium name="The Broad Institute Genomics Platform"/>
            <consortium name="The Broad Institute Genome Sequencing Center for Infectious Disease"/>
            <person name="Wu L."/>
            <person name="Ma J."/>
        </authorList>
    </citation>
    <scope>NUCLEOTIDE SEQUENCE [LARGE SCALE GENOMIC DNA]</scope>
    <source>
        <strain evidence="3">CGMCC 4.7643</strain>
    </source>
</reference>
<sequence length="63" mass="6884">MRRARWYDARHACRTYLRMAGVPGPIVSARAGHGDLTIADRVYVDPDVAHLETAAGHLDALLG</sequence>
<dbReference type="Gene3D" id="1.10.443.10">
    <property type="entry name" value="Intergrase catalytic core"/>
    <property type="match status" value="1"/>
</dbReference>
<dbReference type="RefSeq" id="WP_345391938.1">
    <property type="nucleotide sequence ID" value="NZ_BAABHG010000005.1"/>
</dbReference>
<evidence type="ECO:0000313" key="2">
    <source>
        <dbReference type="EMBL" id="MFD2463271.1"/>
    </source>
</evidence>
<keyword evidence="1" id="KW-0233">DNA recombination</keyword>
<protein>
    <recommendedName>
        <fullName evidence="4">Tyr recombinase domain-containing protein</fullName>
    </recommendedName>
</protein>
<organism evidence="2 3">
    <name type="scientific">Amycolatopsis samaneae</name>
    <dbReference type="NCBI Taxonomy" id="664691"/>
    <lineage>
        <taxon>Bacteria</taxon>
        <taxon>Bacillati</taxon>
        <taxon>Actinomycetota</taxon>
        <taxon>Actinomycetes</taxon>
        <taxon>Pseudonocardiales</taxon>
        <taxon>Pseudonocardiaceae</taxon>
        <taxon>Amycolatopsis</taxon>
    </lineage>
</organism>
<dbReference type="EMBL" id="JBHUKU010000020">
    <property type="protein sequence ID" value="MFD2463271.1"/>
    <property type="molecule type" value="Genomic_DNA"/>
</dbReference>
<name>A0ABW5GR10_9PSEU</name>
<evidence type="ECO:0000256" key="1">
    <source>
        <dbReference type="ARBA" id="ARBA00023172"/>
    </source>
</evidence>
<comment type="caution">
    <text evidence="2">The sequence shown here is derived from an EMBL/GenBank/DDBJ whole genome shotgun (WGS) entry which is preliminary data.</text>
</comment>
<dbReference type="InterPro" id="IPR013762">
    <property type="entry name" value="Integrase-like_cat_sf"/>
</dbReference>
<evidence type="ECO:0000313" key="3">
    <source>
        <dbReference type="Proteomes" id="UP001597419"/>
    </source>
</evidence>
<dbReference type="Proteomes" id="UP001597419">
    <property type="component" value="Unassembled WGS sequence"/>
</dbReference>
<accession>A0ABW5GR10</accession>
<dbReference type="SUPFAM" id="SSF56349">
    <property type="entry name" value="DNA breaking-rejoining enzymes"/>
    <property type="match status" value="1"/>
</dbReference>